<gene>
    <name evidence="1" type="ORF">E3U43_001358</name>
</gene>
<sequence length="1316" mass="148066">MEKARSNMTEFWKEHSKAATVEEMMLDSRARELTQHELPEILSMLPCLEWIQSAGTGCWHRARHVTAVDFMESFVEKNRQDNGHHSNATFIQADVTKLDVPKNSIDFIFSNWLLMYLSDAELKSFIEKALGWLRPGGFLFFRESCNHRSGDSKRDFNPTCYRTDTQYSHLVSSVQAEGPESGQQFGFDIVLKKKVQAYIEMKNNPNQICWMLEKVPRSSNTENGFSTFQQFLDNQQYTSRGILRYEKMFGAGYVSTGGPSTTKEFVDLLNLKPGQKVLDVGCGIGGGDFYMAKTFGVEVLGLDLSDNMVDIAMERAITEKLPSVQFEVADATKRTFPEDSFDVIYSRDTILHIDDKLALFKRFHSWLKPGGQLLISDYCCGEKPWTPVFEAYVKQRGYILYTSSQYGKFLEEAGFCNVRAEDRTAQFIQVIETELQRAEAIKDEFTEMSPSFLNSNSTSHTWPFSAVAELIDNASDPGVSAKQIWIDVAEECGYHCLTFTDNGSGMTPNKLHKMLSFGFTEKGSGKASQQAIGVYGNGFKSGSMRLGRDALIFTKNGGCMTVGMLSQTYLENIKAQAVIVPIVPFNQQTNILHEIISVTSGCSVVMMLQSLVMTEDSEASLAAILQNSIITCQEQIHAHFDSIPSKKGTKILIWNIRSAKDGKPEIDFETDVTDFRLPSIQIEELKKGLRISGSLRAEQNIPDMHYSLRAYLSILYLKPRTQIILRGKKNVAKLVSKTLTHVEHDVYKPHFSKEKVKVTFGLSIKNKDYYGIMMYHKNRLIKAYEKVGCQLKASGQRAGVGVIGIIECNFLKPAHNKQDFEYTKEYRLTLGALGLKLNDYWKEVTEKKAREREFQAVDRDDNQDDDVVSCSTPEEAEDSEELLTPSYQKNHKKQEHPKSRKREKSLEVCVFQDQNPKHQILLRSSSEPSQPTFQSTPQHMRAADGSHAEENTLEKDQIHTDQQADYYTDTRAHDDAQKESMAAEVTHIRQKLVERDTVIKDKTQMHVENETSDHRQEEEDATKQPLEREEGSTDTLSLKRKPGSLFHCVKKKPCLWEEQQPDSENTTEEMIQTNIPETLSSEKTKQDRINHLEKPGDTSQRVLTKLTWTTSLPSNQSATVSSLSHTEGPQSRMLPPEGGDRETNMQKLAGLEKEAQRLRRLLGLEITKTTQGTMTTDDSSTEKPKQGVESTPASSASREVGCQTDVAESSTSSGSPTQASGLQGVVVHSQKAVGGQTEQNGPRKEKTDTQSRTRASNSEACEDSRLPQESLHGIRNNVVVLLTALLPQLDLTGISLETTDVDNILQQIIEVNSLKL</sequence>
<evidence type="ECO:0000313" key="2">
    <source>
        <dbReference type="Proteomes" id="UP000793456"/>
    </source>
</evidence>
<dbReference type="EMBL" id="CM011680">
    <property type="protein sequence ID" value="TMS17289.1"/>
    <property type="molecule type" value="Genomic_DNA"/>
</dbReference>
<evidence type="ECO:0000313" key="1">
    <source>
        <dbReference type="EMBL" id="TMS17289.1"/>
    </source>
</evidence>
<organism evidence="1 2">
    <name type="scientific">Larimichthys crocea</name>
    <name type="common">Large yellow croaker</name>
    <name type="synonym">Pseudosciaena crocea</name>
    <dbReference type="NCBI Taxonomy" id="215358"/>
    <lineage>
        <taxon>Eukaryota</taxon>
        <taxon>Metazoa</taxon>
        <taxon>Chordata</taxon>
        <taxon>Craniata</taxon>
        <taxon>Vertebrata</taxon>
        <taxon>Euteleostomi</taxon>
        <taxon>Actinopterygii</taxon>
        <taxon>Neopterygii</taxon>
        <taxon>Teleostei</taxon>
        <taxon>Neoteleostei</taxon>
        <taxon>Acanthomorphata</taxon>
        <taxon>Eupercaria</taxon>
        <taxon>Sciaenidae</taxon>
        <taxon>Larimichthys</taxon>
    </lineage>
</organism>
<name>A0ACD3RDR5_LARCR</name>
<dbReference type="Proteomes" id="UP000793456">
    <property type="component" value="Chromosome VII"/>
</dbReference>
<proteinExistence type="predicted"/>
<comment type="caution">
    <text evidence="1">The sequence shown here is derived from an EMBL/GenBank/DDBJ whole genome shotgun (WGS) entry which is preliminary data.</text>
</comment>
<keyword evidence="2" id="KW-1185">Reference proteome</keyword>
<reference evidence="1" key="1">
    <citation type="submission" date="2018-11" db="EMBL/GenBank/DDBJ databases">
        <title>The sequence and de novo assembly of Larimichthys crocea genome using PacBio and Hi-C technologies.</title>
        <authorList>
            <person name="Xu P."/>
            <person name="Chen B."/>
            <person name="Zhou Z."/>
            <person name="Ke Q."/>
            <person name="Wu Y."/>
            <person name="Bai H."/>
            <person name="Pu F."/>
        </authorList>
    </citation>
    <scope>NUCLEOTIDE SEQUENCE</scope>
    <source>
        <tissue evidence="1">Muscle</tissue>
    </source>
</reference>
<protein>
    <submittedName>
        <fullName evidence="1">Uncharacterized protein</fullName>
    </submittedName>
</protein>
<accession>A0ACD3RDR5</accession>